<proteinExistence type="predicted"/>
<dbReference type="AlphaFoldDB" id="A0A0K2UIY4"/>
<protein>
    <submittedName>
        <fullName evidence="1">Uncharacterized protein</fullName>
    </submittedName>
</protein>
<sequence length="33" mass="3798">MSPISSLARRYFYYITQPFIQKETEKGPKSSGS</sequence>
<evidence type="ECO:0000313" key="1">
    <source>
        <dbReference type="EMBL" id="CDW37882.1"/>
    </source>
</evidence>
<accession>A0A0K2UIY4</accession>
<reference evidence="1" key="1">
    <citation type="submission" date="2014-05" db="EMBL/GenBank/DDBJ databases">
        <authorList>
            <person name="Chronopoulou M."/>
        </authorList>
    </citation>
    <scope>NUCLEOTIDE SEQUENCE</scope>
    <source>
        <tissue evidence="1">Whole organism</tissue>
    </source>
</reference>
<name>A0A0K2UIY4_LEPSM</name>
<organism evidence="1">
    <name type="scientific">Lepeophtheirus salmonis</name>
    <name type="common">Salmon louse</name>
    <name type="synonym">Caligus salmonis</name>
    <dbReference type="NCBI Taxonomy" id="72036"/>
    <lineage>
        <taxon>Eukaryota</taxon>
        <taxon>Metazoa</taxon>
        <taxon>Ecdysozoa</taxon>
        <taxon>Arthropoda</taxon>
        <taxon>Crustacea</taxon>
        <taxon>Multicrustacea</taxon>
        <taxon>Hexanauplia</taxon>
        <taxon>Copepoda</taxon>
        <taxon>Siphonostomatoida</taxon>
        <taxon>Caligidae</taxon>
        <taxon>Lepeophtheirus</taxon>
    </lineage>
</organism>
<dbReference type="EMBL" id="HACA01020521">
    <property type="protein sequence ID" value="CDW37882.1"/>
    <property type="molecule type" value="Transcribed_RNA"/>
</dbReference>